<organism evidence="2 3">
    <name type="scientific">Phaeosphaeria nodorum (strain SN15 / ATCC MYA-4574 / FGSC 10173)</name>
    <name type="common">Glume blotch fungus</name>
    <name type="synonym">Parastagonospora nodorum</name>
    <dbReference type="NCBI Taxonomy" id="321614"/>
    <lineage>
        <taxon>Eukaryota</taxon>
        <taxon>Fungi</taxon>
        <taxon>Dikarya</taxon>
        <taxon>Ascomycota</taxon>
        <taxon>Pezizomycotina</taxon>
        <taxon>Dothideomycetes</taxon>
        <taxon>Pleosporomycetidae</taxon>
        <taxon>Pleosporales</taxon>
        <taxon>Pleosporineae</taxon>
        <taxon>Phaeosphaeriaceae</taxon>
        <taxon>Parastagonospora</taxon>
    </lineage>
</organism>
<protein>
    <submittedName>
        <fullName evidence="2">Uncharacterized protein</fullName>
    </submittedName>
</protein>
<name>Q0TWD4_PHANO</name>
<proteinExistence type="predicted"/>
<evidence type="ECO:0000313" key="3">
    <source>
        <dbReference type="Proteomes" id="UP000001055"/>
    </source>
</evidence>
<dbReference type="GeneID" id="5983306"/>
<dbReference type="Proteomes" id="UP000001055">
    <property type="component" value="Unassembled WGS sequence"/>
</dbReference>
<dbReference type="InParanoid" id="Q0TWD4"/>
<dbReference type="AlphaFoldDB" id="Q0TWD4"/>
<keyword evidence="1" id="KW-0732">Signal</keyword>
<evidence type="ECO:0000256" key="1">
    <source>
        <dbReference type="SAM" id="SignalP"/>
    </source>
</evidence>
<reference evidence="3" key="1">
    <citation type="journal article" date="2007" name="Plant Cell">
        <title>Dothideomycete-plant interactions illuminated by genome sequencing and EST analysis of the wheat pathogen Stagonospora nodorum.</title>
        <authorList>
            <person name="Hane J.K."/>
            <person name="Lowe R.G."/>
            <person name="Solomon P.S."/>
            <person name="Tan K.C."/>
            <person name="Schoch C.L."/>
            <person name="Spatafora J.W."/>
            <person name="Crous P.W."/>
            <person name="Kodira C."/>
            <person name="Birren B.W."/>
            <person name="Galagan J.E."/>
            <person name="Torriani S.F."/>
            <person name="McDonald B.A."/>
            <person name="Oliver R.P."/>
        </authorList>
    </citation>
    <scope>NUCLEOTIDE SEQUENCE [LARGE SCALE GENOMIC DNA]</scope>
    <source>
        <strain evidence="3">SN15 / ATCC MYA-4574 / FGSC 10173</strain>
    </source>
</reference>
<accession>Q0TWD4</accession>
<evidence type="ECO:0000313" key="2">
    <source>
        <dbReference type="EMBL" id="EAT76435.1"/>
    </source>
</evidence>
<sequence>MSIIFIMGAILMVSLLLLVLPTSALERQEPAAGWLDLQKVFLAARSSLQARNSVALDPLFKT</sequence>
<dbReference type="RefSeq" id="XP_001806376.1">
    <property type="nucleotide sequence ID" value="XM_001806324.1"/>
</dbReference>
<feature type="signal peptide" evidence="1">
    <location>
        <begin position="1"/>
        <end position="24"/>
    </location>
</feature>
<feature type="chain" id="PRO_5004177098" evidence="1">
    <location>
        <begin position="25"/>
        <end position="62"/>
    </location>
</feature>
<dbReference type="KEGG" id="pno:SNOG_16251"/>
<gene>
    <name evidence="2" type="ORF">SNOG_16251</name>
</gene>
<dbReference type="EMBL" id="CH445368">
    <property type="protein sequence ID" value="EAT76435.1"/>
    <property type="molecule type" value="Genomic_DNA"/>
</dbReference>